<keyword evidence="7" id="KW-1185">Reference proteome</keyword>
<dbReference type="Gene3D" id="3.40.190.10">
    <property type="entry name" value="Periplasmic binding protein-like II"/>
    <property type="match status" value="2"/>
</dbReference>
<evidence type="ECO:0000256" key="2">
    <source>
        <dbReference type="ARBA" id="ARBA00023015"/>
    </source>
</evidence>
<dbReference type="GO" id="GO:0003700">
    <property type="term" value="F:DNA-binding transcription factor activity"/>
    <property type="evidence" value="ECO:0007669"/>
    <property type="project" value="InterPro"/>
</dbReference>
<dbReference type="InterPro" id="IPR005119">
    <property type="entry name" value="LysR_subst-bd"/>
</dbReference>
<feature type="domain" description="HTH lysR-type" evidence="5">
    <location>
        <begin position="13"/>
        <end position="68"/>
    </location>
</feature>
<dbReference type="PROSITE" id="PS50931">
    <property type="entry name" value="HTH_LYSR"/>
    <property type="match status" value="1"/>
</dbReference>
<dbReference type="PANTHER" id="PTHR30346">
    <property type="entry name" value="TRANSCRIPTIONAL DUAL REGULATOR HCAR-RELATED"/>
    <property type="match status" value="1"/>
</dbReference>
<name>A0A558B0K8_9PSEU</name>
<dbReference type="FunFam" id="1.10.10.10:FF:000001">
    <property type="entry name" value="LysR family transcriptional regulator"/>
    <property type="match status" value="1"/>
</dbReference>
<dbReference type="AlphaFoldDB" id="A0A558B0K8"/>
<dbReference type="EMBL" id="VJWX01000430">
    <property type="protein sequence ID" value="TVT30041.1"/>
    <property type="molecule type" value="Genomic_DNA"/>
</dbReference>
<comment type="similarity">
    <text evidence="1">Belongs to the LysR transcriptional regulatory family.</text>
</comment>
<sequence length="305" mass="31346">MIHAGSISNTDRVEPHLLRTFVTVAALGSFSAAARQLGYTQSAVSQHIAALEGDLGVALLHRRPVEPTAAGQRLLDHAGPILRRMEAARADIRRAAGEPPGKVVLGGCPLALAGRAARALAEARRSLPGLEVSVRTAARDAVVGGVALGEIDLGLVDGIVAPSDPLRLHDADFLATAPVAEEPVALALPGEHPLATRSSVRLRDLADANWLDAPGIAAPLGELRAAAGTDDLRSALRYEGGDTRTLLSLVAEGHGLLLLPASALAGVQGVRAVPVSAPRLVHRTELVHGRTLGAAVSALAAALTR</sequence>
<proteinExistence type="inferred from homology"/>
<dbReference type="PANTHER" id="PTHR30346:SF29">
    <property type="entry name" value="LYSR SUBSTRATE-BINDING"/>
    <property type="match status" value="1"/>
</dbReference>
<evidence type="ECO:0000313" key="7">
    <source>
        <dbReference type="Proteomes" id="UP000320011"/>
    </source>
</evidence>
<dbReference type="Gene3D" id="1.10.10.10">
    <property type="entry name" value="Winged helix-like DNA-binding domain superfamily/Winged helix DNA-binding domain"/>
    <property type="match status" value="1"/>
</dbReference>
<dbReference type="SUPFAM" id="SSF53850">
    <property type="entry name" value="Periplasmic binding protein-like II"/>
    <property type="match status" value="1"/>
</dbReference>
<keyword evidence="3" id="KW-0238">DNA-binding</keyword>
<organism evidence="6 7">
    <name type="scientific">Amycolatopsis rhizosphaerae</name>
    <dbReference type="NCBI Taxonomy" id="2053003"/>
    <lineage>
        <taxon>Bacteria</taxon>
        <taxon>Bacillati</taxon>
        <taxon>Actinomycetota</taxon>
        <taxon>Actinomycetes</taxon>
        <taxon>Pseudonocardiales</taxon>
        <taxon>Pseudonocardiaceae</taxon>
        <taxon>Amycolatopsis</taxon>
    </lineage>
</organism>
<dbReference type="GO" id="GO:0003677">
    <property type="term" value="F:DNA binding"/>
    <property type="evidence" value="ECO:0007669"/>
    <property type="project" value="UniProtKB-KW"/>
</dbReference>
<dbReference type="InterPro" id="IPR036390">
    <property type="entry name" value="WH_DNA-bd_sf"/>
</dbReference>
<keyword evidence="4" id="KW-0804">Transcription</keyword>
<reference evidence="6 7" key="1">
    <citation type="submission" date="2019-07" db="EMBL/GenBank/DDBJ databases">
        <authorList>
            <person name="Duangmal K."/>
            <person name="Teo W.F.A."/>
        </authorList>
    </citation>
    <scope>NUCLEOTIDE SEQUENCE [LARGE SCALE GENOMIC DNA]</scope>
    <source>
        <strain evidence="6 7">TBRC 6029</strain>
    </source>
</reference>
<dbReference type="GO" id="GO:0032993">
    <property type="term" value="C:protein-DNA complex"/>
    <property type="evidence" value="ECO:0007669"/>
    <property type="project" value="TreeGrafter"/>
</dbReference>
<dbReference type="Proteomes" id="UP000320011">
    <property type="component" value="Unassembled WGS sequence"/>
</dbReference>
<dbReference type="InterPro" id="IPR000847">
    <property type="entry name" value="LysR_HTH_N"/>
</dbReference>
<comment type="caution">
    <text evidence="6">The sequence shown here is derived from an EMBL/GenBank/DDBJ whole genome shotgun (WGS) entry which is preliminary data.</text>
</comment>
<accession>A0A558B0K8</accession>
<evidence type="ECO:0000256" key="4">
    <source>
        <dbReference type="ARBA" id="ARBA00023163"/>
    </source>
</evidence>
<dbReference type="OrthoDB" id="4131546at2"/>
<dbReference type="Pfam" id="PF00126">
    <property type="entry name" value="HTH_1"/>
    <property type="match status" value="1"/>
</dbReference>
<dbReference type="SUPFAM" id="SSF46785">
    <property type="entry name" value="Winged helix' DNA-binding domain"/>
    <property type="match status" value="1"/>
</dbReference>
<protein>
    <submittedName>
        <fullName evidence="6">LysR family transcriptional regulator</fullName>
    </submittedName>
</protein>
<evidence type="ECO:0000259" key="5">
    <source>
        <dbReference type="PROSITE" id="PS50931"/>
    </source>
</evidence>
<gene>
    <name evidence="6" type="ORF">FNH05_29630</name>
</gene>
<evidence type="ECO:0000256" key="1">
    <source>
        <dbReference type="ARBA" id="ARBA00009437"/>
    </source>
</evidence>
<reference evidence="6 7" key="2">
    <citation type="submission" date="2019-08" db="EMBL/GenBank/DDBJ databases">
        <title>Amycolatopsis acidicola sp. nov., isolated from peat swamp forest soil.</title>
        <authorList>
            <person name="Srisuk N."/>
        </authorList>
    </citation>
    <scope>NUCLEOTIDE SEQUENCE [LARGE SCALE GENOMIC DNA]</scope>
    <source>
        <strain evidence="6 7">TBRC 6029</strain>
    </source>
</reference>
<evidence type="ECO:0000313" key="6">
    <source>
        <dbReference type="EMBL" id="TVT30041.1"/>
    </source>
</evidence>
<dbReference type="Pfam" id="PF03466">
    <property type="entry name" value="LysR_substrate"/>
    <property type="match status" value="1"/>
</dbReference>
<dbReference type="PRINTS" id="PR00039">
    <property type="entry name" value="HTHLYSR"/>
</dbReference>
<keyword evidence="2" id="KW-0805">Transcription regulation</keyword>
<evidence type="ECO:0000256" key="3">
    <source>
        <dbReference type="ARBA" id="ARBA00023125"/>
    </source>
</evidence>
<dbReference type="InterPro" id="IPR036388">
    <property type="entry name" value="WH-like_DNA-bd_sf"/>
</dbReference>